<dbReference type="EMBL" id="JAIWYP010000014">
    <property type="protein sequence ID" value="KAH3712558.1"/>
    <property type="molecule type" value="Genomic_DNA"/>
</dbReference>
<keyword evidence="2" id="KW-1185">Reference proteome</keyword>
<accession>A0A9D3Z4B2</accession>
<evidence type="ECO:0000313" key="2">
    <source>
        <dbReference type="Proteomes" id="UP000828390"/>
    </source>
</evidence>
<protein>
    <submittedName>
        <fullName evidence="1">Uncharacterized protein</fullName>
    </submittedName>
</protein>
<sequence length="120" mass="13700">MLTVNDGREALFKMRGGHRVIGCLSITSRIFLSTDFHKHQIGWKIVSSLMRFQSDVAIHVISHFVFFKIVVPADWTCGSCASSQTWLYMSCHTLFSSRLSYQLTRPVDRRGLLLVLHVNS</sequence>
<name>A0A9D3Z4B2_DREPO</name>
<proteinExistence type="predicted"/>
<organism evidence="1 2">
    <name type="scientific">Dreissena polymorpha</name>
    <name type="common">Zebra mussel</name>
    <name type="synonym">Mytilus polymorpha</name>
    <dbReference type="NCBI Taxonomy" id="45954"/>
    <lineage>
        <taxon>Eukaryota</taxon>
        <taxon>Metazoa</taxon>
        <taxon>Spiralia</taxon>
        <taxon>Lophotrochozoa</taxon>
        <taxon>Mollusca</taxon>
        <taxon>Bivalvia</taxon>
        <taxon>Autobranchia</taxon>
        <taxon>Heteroconchia</taxon>
        <taxon>Euheterodonta</taxon>
        <taxon>Imparidentia</taxon>
        <taxon>Neoheterodontei</taxon>
        <taxon>Myida</taxon>
        <taxon>Dreissenoidea</taxon>
        <taxon>Dreissenidae</taxon>
        <taxon>Dreissena</taxon>
    </lineage>
</organism>
<dbReference type="Proteomes" id="UP000828390">
    <property type="component" value="Unassembled WGS sequence"/>
</dbReference>
<gene>
    <name evidence="1" type="ORF">DPMN_072308</name>
</gene>
<reference evidence="1" key="2">
    <citation type="submission" date="2020-11" db="EMBL/GenBank/DDBJ databases">
        <authorList>
            <person name="McCartney M.A."/>
            <person name="Auch B."/>
            <person name="Kono T."/>
            <person name="Mallez S."/>
            <person name="Becker A."/>
            <person name="Gohl D.M."/>
            <person name="Silverstein K.A.T."/>
            <person name="Koren S."/>
            <person name="Bechman K.B."/>
            <person name="Herman A."/>
            <person name="Abrahante J.E."/>
            <person name="Garbe J."/>
        </authorList>
    </citation>
    <scope>NUCLEOTIDE SEQUENCE</scope>
    <source>
        <strain evidence="1">Duluth1</strain>
        <tissue evidence="1">Whole animal</tissue>
    </source>
</reference>
<dbReference type="AlphaFoldDB" id="A0A9D3Z4B2"/>
<comment type="caution">
    <text evidence="1">The sequence shown here is derived from an EMBL/GenBank/DDBJ whole genome shotgun (WGS) entry which is preliminary data.</text>
</comment>
<evidence type="ECO:0000313" key="1">
    <source>
        <dbReference type="EMBL" id="KAH3712558.1"/>
    </source>
</evidence>
<reference evidence="1" key="1">
    <citation type="journal article" date="2019" name="bioRxiv">
        <title>The Genome of the Zebra Mussel, Dreissena polymorpha: A Resource for Invasive Species Research.</title>
        <authorList>
            <person name="McCartney M.A."/>
            <person name="Auch B."/>
            <person name="Kono T."/>
            <person name="Mallez S."/>
            <person name="Zhang Y."/>
            <person name="Obille A."/>
            <person name="Becker A."/>
            <person name="Abrahante J.E."/>
            <person name="Garbe J."/>
            <person name="Badalamenti J.P."/>
            <person name="Herman A."/>
            <person name="Mangelson H."/>
            <person name="Liachko I."/>
            <person name="Sullivan S."/>
            <person name="Sone E.D."/>
            <person name="Koren S."/>
            <person name="Silverstein K.A.T."/>
            <person name="Beckman K.B."/>
            <person name="Gohl D.M."/>
        </authorList>
    </citation>
    <scope>NUCLEOTIDE SEQUENCE</scope>
    <source>
        <strain evidence="1">Duluth1</strain>
        <tissue evidence="1">Whole animal</tissue>
    </source>
</reference>